<dbReference type="AlphaFoldDB" id="A0AAD6KEB4"/>
<gene>
    <name evidence="2" type="ORF">OIU84_027008</name>
</gene>
<accession>A0AAD6KEB4</accession>
<keyword evidence="3" id="KW-1185">Reference proteome</keyword>
<organism evidence="2 3">
    <name type="scientific">Salix udensis</name>
    <dbReference type="NCBI Taxonomy" id="889485"/>
    <lineage>
        <taxon>Eukaryota</taxon>
        <taxon>Viridiplantae</taxon>
        <taxon>Streptophyta</taxon>
        <taxon>Embryophyta</taxon>
        <taxon>Tracheophyta</taxon>
        <taxon>Spermatophyta</taxon>
        <taxon>Magnoliopsida</taxon>
        <taxon>eudicotyledons</taxon>
        <taxon>Gunneridae</taxon>
        <taxon>Pentapetalae</taxon>
        <taxon>rosids</taxon>
        <taxon>fabids</taxon>
        <taxon>Malpighiales</taxon>
        <taxon>Salicaceae</taxon>
        <taxon>Saliceae</taxon>
        <taxon>Salix</taxon>
    </lineage>
</organism>
<evidence type="ECO:0000256" key="1">
    <source>
        <dbReference type="SAM" id="MobiDB-lite"/>
    </source>
</evidence>
<dbReference type="EMBL" id="JAPFFJ010000007">
    <property type="protein sequence ID" value="KAJ6421981.1"/>
    <property type="molecule type" value="Genomic_DNA"/>
</dbReference>
<feature type="region of interest" description="Disordered" evidence="1">
    <location>
        <begin position="1"/>
        <end position="21"/>
    </location>
</feature>
<proteinExistence type="predicted"/>
<dbReference type="Proteomes" id="UP001162972">
    <property type="component" value="Chromosome 19"/>
</dbReference>
<evidence type="ECO:0000313" key="2">
    <source>
        <dbReference type="EMBL" id="KAJ6421981.1"/>
    </source>
</evidence>
<comment type="caution">
    <text evidence="2">The sequence shown here is derived from an EMBL/GenBank/DDBJ whole genome shotgun (WGS) entry which is preliminary data.</text>
</comment>
<reference evidence="2 3" key="1">
    <citation type="journal article" date="2023" name="Int. J. Mol. Sci.">
        <title>De Novo Assembly and Annotation of 11 Diverse Shrub Willow (Salix) Genomes Reveals Novel Gene Organization in Sex-Linked Regions.</title>
        <authorList>
            <person name="Hyden B."/>
            <person name="Feng K."/>
            <person name="Yates T.B."/>
            <person name="Jawdy S."/>
            <person name="Cereghino C."/>
            <person name="Smart L.B."/>
            <person name="Muchero W."/>
        </authorList>
    </citation>
    <scope>NUCLEOTIDE SEQUENCE [LARGE SCALE GENOMIC DNA]</scope>
    <source>
        <tissue evidence="2">Shoot tip</tissue>
    </source>
</reference>
<evidence type="ECO:0000313" key="3">
    <source>
        <dbReference type="Proteomes" id="UP001162972"/>
    </source>
</evidence>
<name>A0AAD6KEB4_9ROSI</name>
<protein>
    <submittedName>
        <fullName evidence="2">Uncharacterized protein</fullName>
    </submittedName>
</protein>
<sequence>MTRESTSGLGRSMDDSDYSCTNSRRWHKESLTFVFLISLSGYGEKINCKSHSKIASPDHNSWLIFFVPLIFLGLENDCLAKPCPILTFLQQYFVLGRHLGVIESRKSSSSMPG</sequence>